<dbReference type="AlphaFoldDB" id="A0AA40KCG4"/>
<evidence type="ECO:0000313" key="2">
    <source>
        <dbReference type="Proteomes" id="UP001172155"/>
    </source>
</evidence>
<comment type="caution">
    <text evidence="1">The sequence shown here is derived from an EMBL/GenBank/DDBJ whole genome shotgun (WGS) entry which is preliminary data.</text>
</comment>
<organism evidence="1 2">
    <name type="scientific">Schizothecium vesticola</name>
    <dbReference type="NCBI Taxonomy" id="314040"/>
    <lineage>
        <taxon>Eukaryota</taxon>
        <taxon>Fungi</taxon>
        <taxon>Dikarya</taxon>
        <taxon>Ascomycota</taxon>
        <taxon>Pezizomycotina</taxon>
        <taxon>Sordariomycetes</taxon>
        <taxon>Sordariomycetidae</taxon>
        <taxon>Sordariales</taxon>
        <taxon>Schizotheciaceae</taxon>
        <taxon>Schizothecium</taxon>
    </lineage>
</organism>
<dbReference type="Pfam" id="PF00300">
    <property type="entry name" value="His_Phos_1"/>
    <property type="match status" value="1"/>
</dbReference>
<dbReference type="InterPro" id="IPR050275">
    <property type="entry name" value="PGM_Phosphatase"/>
</dbReference>
<dbReference type="Gene3D" id="3.40.50.1240">
    <property type="entry name" value="Phosphoglycerate mutase-like"/>
    <property type="match status" value="1"/>
</dbReference>
<dbReference type="EMBL" id="JAUKUD010000001">
    <property type="protein sequence ID" value="KAK0753692.1"/>
    <property type="molecule type" value="Genomic_DNA"/>
</dbReference>
<dbReference type="CDD" id="cd07067">
    <property type="entry name" value="HP_PGM_like"/>
    <property type="match status" value="1"/>
</dbReference>
<reference evidence="1" key="1">
    <citation type="submission" date="2023-06" db="EMBL/GenBank/DDBJ databases">
        <title>Genome-scale phylogeny and comparative genomics of the fungal order Sordariales.</title>
        <authorList>
            <consortium name="Lawrence Berkeley National Laboratory"/>
            <person name="Hensen N."/>
            <person name="Bonometti L."/>
            <person name="Westerberg I."/>
            <person name="Brannstrom I.O."/>
            <person name="Guillou S."/>
            <person name="Cros-Aarteil S."/>
            <person name="Calhoun S."/>
            <person name="Haridas S."/>
            <person name="Kuo A."/>
            <person name="Mondo S."/>
            <person name="Pangilinan J."/>
            <person name="Riley R."/>
            <person name="LaButti K."/>
            <person name="Andreopoulos B."/>
            <person name="Lipzen A."/>
            <person name="Chen C."/>
            <person name="Yanf M."/>
            <person name="Daum C."/>
            <person name="Ng V."/>
            <person name="Clum A."/>
            <person name="Steindorff A."/>
            <person name="Ohm R."/>
            <person name="Martin F."/>
            <person name="Silar P."/>
            <person name="Natvig D."/>
            <person name="Lalanne C."/>
            <person name="Gautier V."/>
            <person name="Ament-velasquez S.L."/>
            <person name="Kruys A."/>
            <person name="Hutchinson M.I."/>
            <person name="Powell A.J."/>
            <person name="Barry K."/>
            <person name="Miller A.N."/>
            <person name="Grigoriev I.V."/>
            <person name="Debuchy R."/>
            <person name="Gladieux P."/>
            <person name="Thoren M.H."/>
            <person name="Johannesson H."/>
        </authorList>
    </citation>
    <scope>NUCLEOTIDE SEQUENCE</scope>
    <source>
        <strain evidence="1">SMH3187-1</strain>
    </source>
</reference>
<dbReference type="InterPro" id="IPR013078">
    <property type="entry name" value="His_Pase_superF_clade-1"/>
</dbReference>
<dbReference type="InterPro" id="IPR029033">
    <property type="entry name" value="His_PPase_superfam"/>
</dbReference>
<sequence length="295" mass="33354">MACRYKFSVVPGYFIDNVAAAKDCPGSKLTTRPNLGLVERLYESDDAASAPKSSWVRFCQHVETLNRDSAPGESFKILFITRHGLSVHNAVMERVGNAAWNIHWSHLEGDGNLSWVDAKLTRDGIRLAQSLGELWFNWVESSGIPLPGRIYTSPLARCLETTKLVYSAVMTEHGDEFRPIVKELLRERLTDHTCDKRSSRSWIAENYPNFVLEEGFAEADDLWRADRCETNAQHVARKQQLLEDIFTNDASYFISLTTHSYAISSILEATGAPHFRVCEGAIFPLFVKGARLERR</sequence>
<dbReference type="GO" id="GO:0016791">
    <property type="term" value="F:phosphatase activity"/>
    <property type="evidence" value="ECO:0007669"/>
    <property type="project" value="TreeGrafter"/>
</dbReference>
<gene>
    <name evidence="1" type="ORF">B0T18DRAFT_385696</name>
</gene>
<protein>
    <submittedName>
        <fullName evidence="1">Histidine phosphatase superfamily</fullName>
    </submittedName>
</protein>
<name>A0AA40KCG4_9PEZI</name>
<dbReference type="GO" id="GO:0005737">
    <property type="term" value="C:cytoplasm"/>
    <property type="evidence" value="ECO:0007669"/>
    <property type="project" value="TreeGrafter"/>
</dbReference>
<dbReference type="Proteomes" id="UP001172155">
    <property type="component" value="Unassembled WGS sequence"/>
</dbReference>
<dbReference type="PANTHER" id="PTHR48100">
    <property type="entry name" value="BROAD-SPECIFICITY PHOSPHATASE YOR283W-RELATED"/>
    <property type="match status" value="1"/>
</dbReference>
<dbReference type="SUPFAM" id="SSF53254">
    <property type="entry name" value="Phosphoglycerate mutase-like"/>
    <property type="match status" value="1"/>
</dbReference>
<accession>A0AA40KCG4</accession>
<keyword evidence="2" id="KW-1185">Reference proteome</keyword>
<evidence type="ECO:0000313" key="1">
    <source>
        <dbReference type="EMBL" id="KAK0753692.1"/>
    </source>
</evidence>
<dbReference type="PANTHER" id="PTHR48100:SF1">
    <property type="entry name" value="HISTIDINE PHOSPHATASE FAMILY PROTEIN-RELATED"/>
    <property type="match status" value="1"/>
</dbReference>
<proteinExistence type="predicted"/>